<keyword evidence="3" id="KW-0479">Metal-binding</keyword>
<proteinExistence type="inferred from homology"/>
<dbReference type="NCBIfam" id="TIGR01460">
    <property type="entry name" value="HAD-SF-IIA"/>
    <property type="match status" value="1"/>
</dbReference>
<comment type="caution">
    <text evidence="6">The sequence shown here is derived from an EMBL/GenBank/DDBJ whole genome shotgun (WGS) entry which is preliminary data.</text>
</comment>
<dbReference type="GO" id="GO:0016787">
    <property type="term" value="F:hydrolase activity"/>
    <property type="evidence" value="ECO:0007669"/>
    <property type="project" value="UniProtKB-KW"/>
</dbReference>
<organism evidence="6 7">
    <name type="scientific">Sporosarcina soli</name>
    <dbReference type="NCBI Taxonomy" id="334736"/>
    <lineage>
        <taxon>Bacteria</taxon>
        <taxon>Bacillati</taxon>
        <taxon>Bacillota</taxon>
        <taxon>Bacilli</taxon>
        <taxon>Bacillales</taxon>
        <taxon>Caryophanaceae</taxon>
        <taxon>Sporosarcina</taxon>
    </lineage>
</organism>
<dbReference type="PANTHER" id="PTHR19288">
    <property type="entry name" value="4-NITROPHENYLPHOSPHATASE-RELATED"/>
    <property type="match status" value="1"/>
</dbReference>
<evidence type="ECO:0000313" key="7">
    <source>
        <dbReference type="Proteomes" id="UP001596109"/>
    </source>
</evidence>
<dbReference type="SFLD" id="SFLDG01129">
    <property type="entry name" value="C1.5:_HAD__Beta-PGM__Phosphata"/>
    <property type="match status" value="1"/>
</dbReference>
<comment type="cofactor">
    <cofactor evidence="1">
        <name>Mg(2+)</name>
        <dbReference type="ChEBI" id="CHEBI:18420"/>
    </cofactor>
</comment>
<dbReference type="Gene3D" id="3.40.50.1000">
    <property type="entry name" value="HAD superfamily/HAD-like"/>
    <property type="match status" value="2"/>
</dbReference>
<dbReference type="CDD" id="cd07530">
    <property type="entry name" value="HAD_Pase_UmpH-like"/>
    <property type="match status" value="1"/>
</dbReference>
<dbReference type="InterPro" id="IPR006357">
    <property type="entry name" value="HAD-SF_hydro_IIA"/>
</dbReference>
<evidence type="ECO:0000256" key="2">
    <source>
        <dbReference type="ARBA" id="ARBA00006696"/>
    </source>
</evidence>
<evidence type="ECO:0000256" key="5">
    <source>
        <dbReference type="ARBA" id="ARBA00022842"/>
    </source>
</evidence>
<dbReference type="RefSeq" id="WP_381439983.1">
    <property type="nucleotide sequence ID" value="NZ_JBHSNO010000016.1"/>
</dbReference>
<accession>A0ABW0TSD1</accession>
<protein>
    <submittedName>
        <fullName evidence="6">TIGR01457 family HAD-type hydrolase</fullName>
    </submittedName>
</protein>
<comment type="similarity">
    <text evidence="2">Belongs to the HAD-like hydrolase superfamily. NagD family.</text>
</comment>
<keyword evidence="4 6" id="KW-0378">Hydrolase</keyword>
<dbReference type="PIRSF" id="PIRSF000915">
    <property type="entry name" value="PGP-type_phosphatase"/>
    <property type="match status" value="1"/>
</dbReference>
<dbReference type="NCBIfam" id="TIGR01457">
    <property type="entry name" value="HAD-SF-IIA-hyp2"/>
    <property type="match status" value="1"/>
</dbReference>
<dbReference type="InterPro" id="IPR036412">
    <property type="entry name" value="HAD-like_sf"/>
</dbReference>
<dbReference type="InterPro" id="IPR023214">
    <property type="entry name" value="HAD_sf"/>
</dbReference>
<evidence type="ECO:0000313" key="6">
    <source>
        <dbReference type="EMBL" id="MFC5591329.1"/>
    </source>
</evidence>
<dbReference type="InterPro" id="IPR006354">
    <property type="entry name" value="HAD-SF_hydro_IIA_hyp1"/>
</dbReference>
<evidence type="ECO:0000256" key="4">
    <source>
        <dbReference type="ARBA" id="ARBA00022801"/>
    </source>
</evidence>
<dbReference type="Pfam" id="PF13242">
    <property type="entry name" value="Hydrolase_like"/>
    <property type="match status" value="1"/>
</dbReference>
<reference evidence="7" key="1">
    <citation type="journal article" date="2019" name="Int. J. Syst. Evol. Microbiol.">
        <title>The Global Catalogue of Microorganisms (GCM) 10K type strain sequencing project: providing services to taxonomists for standard genome sequencing and annotation.</title>
        <authorList>
            <consortium name="The Broad Institute Genomics Platform"/>
            <consortium name="The Broad Institute Genome Sequencing Center for Infectious Disease"/>
            <person name="Wu L."/>
            <person name="Ma J."/>
        </authorList>
    </citation>
    <scope>NUCLEOTIDE SEQUENCE [LARGE SCALE GENOMIC DNA]</scope>
    <source>
        <strain evidence="7">CGMCC 4.1434</strain>
    </source>
</reference>
<keyword evidence="5" id="KW-0460">Magnesium</keyword>
<keyword evidence="7" id="KW-1185">Reference proteome</keyword>
<dbReference type="PANTHER" id="PTHR19288:SF46">
    <property type="entry name" value="HALOACID DEHALOGENASE-LIKE HYDROLASE DOMAIN-CONTAINING PROTEIN 2"/>
    <property type="match status" value="1"/>
</dbReference>
<dbReference type="EMBL" id="JBHSNO010000016">
    <property type="protein sequence ID" value="MFC5591329.1"/>
    <property type="molecule type" value="Genomic_DNA"/>
</dbReference>
<name>A0ABW0TSD1_9BACL</name>
<dbReference type="SFLD" id="SFLDS00003">
    <property type="entry name" value="Haloacid_Dehalogenase"/>
    <property type="match status" value="1"/>
</dbReference>
<dbReference type="SUPFAM" id="SSF56784">
    <property type="entry name" value="HAD-like"/>
    <property type="match status" value="1"/>
</dbReference>
<dbReference type="Pfam" id="PF13344">
    <property type="entry name" value="Hydrolase_6"/>
    <property type="match status" value="1"/>
</dbReference>
<evidence type="ECO:0000256" key="3">
    <source>
        <dbReference type="ARBA" id="ARBA00022723"/>
    </source>
</evidence>
<gene>
    <name evidence="6" type="ORF">ACFPRA_20810</name>
</gene>
<evidence type="ECO:0000256" key="1">
    <source>
        <dbReference type="ARBA" id="ARBA00001946"/>
    </source>
</evidence>
<dbReference type="SFLD" id="SFLDG01139">
    <property type="entry name" value="C2.A:_Pyridoxal_Phosphate_Phos"/>
    <property type="match status" value="1"/>
</dbReference>
<sequence length="253" mass="27658">MNRYKAICLDLDGTVYRGTEPIAEAVEFIAAAQKLGVDPYFITNNASMTRVQIQEKLKGFGIQANVERIMTSAIAAAKYCKKMAEGASVMMIGETGLEEALEAEGIRLTKQNPDVVLMGIDRGITYAKLADACLAIRAGAHFIATNGDKAFPTERGFVPGNGSFVALMEMATGKKPVFVGKPEPYMLEFIQQMGDYRKEEMIMVGDNYDTDIQAGIRFGIDTLHVAGGVTSKEDLLAKTEQPTYHVPTLLDWK</sequence>
<dbReference type="Proteomes" id="UP001596109">
    <property type="component" value="Unassembled WGS sequence"/>
</dbReference>